<sequence length="141" mass="15960">MDLPPLPQTLQYGSWIGFTESIHAEFKALQETNQPLRKVIGNYFRECLNAFPNTYGGYLLFGVDDRGHVHRLLLSASEADETFLVIDNSLNQMRPQPGGVIQEVALIPVTNREEKNTSSLYASHREKLPCISHQPPFNLHI</sequence>
<dbReference type="InterPro" id="IPR029684">
    <property type="entry name" value="Schlafen"/>
</dbReference>
<organism evidence="2 3">
    <name type="scientific">Giardia intestinalis</name>
    <name type="common">Giardia lamblia</name>
    <dbReference type="NCBI Taxonomy" id="5741"/>
    <lineage>
        <taxon>Eukaryota</taxon>
        <taxon>Metamonada</taxon>
        <taxon>Diplomonadida</taxon>
        <taxon>Hexamitidae</taxon>
        <taxon>Giardiinae</taxon>
        <taxon>Giardia</taxon>
    </lineage>
</organism>
<dbReference type="InterPro" id="IPR038461">
    <property type="entry name" value="Schlafen_AlbA_2_dom_sf"/>
</dbReference>
<dbReference type="VEuPathDB" id="GiardiaDB:GL50803_001470"/>
<dbReference type="Gene3D" id="3.30.950.30">
    <property type="entry name" value="Schlafen, AAA domain"/>
    <property type="match status" value="1"/>
</dbReference>
<evidence type="ECO:0000313" key="3">
    <source>
        <dbReference type="Proteomes" id="UP000018320"/>
    </source>
</evidence>
<gene>
    <name evidence="2" type="ORF">DHA2_150325</name>
</gene>
<feature type="domain" description="Schlafen AlbA-2" evidence="1">
    <location>
        <begin position="20"/>
        <end position="104"/>
    </location>
</feature>
<dbReference type="InterPro" id="IPR007421">
    <property type="entry name" value="Schlafen_AlbA_2_dom"/>
</dbReference>
<evidence type="ECO:0000313" key="2">
    <source>
        <dbReference type="EMBL" id="ESU34893.1"/>
    </source>
</evidence>
<dbReference type="Proteomes" id="UP000018320">
    <property type="component" value="Unassembled WGS sequence"/>
</dbReference>
<comment type="caution">
    <text evidence="2">The sequence shown here is derived from an EMBL/GenBank/DDBJ whole genome shotgun (WGS) entry which is preliminary data.</text>
</comment>
<dbReference type="VEuPathDB" id="GiardiaDB:DHA2_150325"/>
<proteinExistence type="predicted"/>
<dbReference type="Pfam" id="PF04326">
    <property type="entry name" value="SLFN_AlbA_2"/>
    <property type="match status" value="1"/>
</dbReference>
<dbReference type="PANTHER" id="PTHR12155:SF30">
    <property type="entry name" value="PROTEIN SLFN14"/>
    <property type="match status" value="1"/>
</dbReference>
<accession>V6T7M1</accession>
<dbReference type="EMBL" id="AHGT01000120">
    <property type="protein sequence ID" value="ESU34893.1"/>
    <property type="molecule type" value="Genomic_DNA"/>
</dbReference>
<name>V6T7M1_GIAIN</name>
<reference evidence="2 3" key="2">
    <citation type="journal article" date="2013" name="Genome Biol. Evol.">
        <title>Genome sequencing of Giardia lamblia genotypes A2 and B isolates (DH and GS) and comparative analysis with the genomes of genotypes A1 and E (WB and Pig).</title>
        <authorList>
            <person name="Adam R.D."/>
            <person name="Dahlstrom E.W."/>
            <person name="Martens C.A."/>
            <person name="Bruno D.P."/>
            <person name="Barbian K.D."/>
            <person name="Ricklefs S.M."/>
            <person name="Hernandez M.M."/>
            <person name="Narla N.P."/>
            <person name="Patel R.B."/>
            <person name="Porcella S.F."/>
            <person name="Nash T.E."/>
        </authorList>
    </citation>
    <scope>NUCLEOTIDE SEQUENCE [LARGE SCALE GENOMIC DNA]</scope>
    <source>
        <strain evidence="2 3">DH</strain>
    </source>
</reference>
<keyword evidence="2" id="KW-0547">Nucleotide-binding</keyword>
<evidence type="ECO:0000259" key="1">
    <source>
        <dbReference type="Pfam" id="PF04326"/>
    </source>
</evidence>
<dbReference type="PANTHER" id="PTHR12155">
    <property type="entry name" value="SCHLAFEN"/>
    <property type="match status" value="1"/>
</dbReference>
<reference evidence="3" key="1">
    <citation type="submission" date="2012-02" db="EMBL/GenBank/DDBJ databases">
        <title>Genome sequencing of Giardia lamblia Genotypes A2 and B isolates (DH and GS) and comparative analysis with the genomes of Genotypes A1 and E (WB and Pig).</title>
        <authorList>
            <person name="Adam R."/>
            <person name="Dahlstrom E."/>
            <person name="Martens C."/>
            <person name="Bruno D."/>
            <person name="Barbian K."/>
            <person name="Porcella S.F."/>
            <person name="Nash T."/>
        </authorList>
    </citation>
    <scope>NUCLEOTIDE SEQUENCE</scope>
    <source>
        <strain evidence="3">DH</strain>
    </source>
</reference>
<dbReference type="GO" id="GO:0005524">
    <property type="term" value="F:ATP binding"/>
    <property type="evidence" value="ECO:0007669"/>
    <property type="project" value="UniProtKB-KW"/>
</dbReference>
<protein>
    <submittedName>
        <fullName evidence="2">Putative ATP-binding protein</fullName>
    </submittedName>
</protein>
<dbReference type="AlphaFoldDB" id="V6T7M1"/>
<keyword evidence="2" id="KW-0067">ATP-binding</keyword>